<keyword evidence="2" id="KW-1185">Reference proteome</keyword>
<proteinExistence type="predicted"/>
<protein>
    <submittedName>
        <fullName evidence="1">Uncharacterized protein</fullName>
    </submittedName>
</protein>
<sequence length="188" mass="20694">MKHLSLCVQKATRYAMTSLLKSGRSLALASGAPHSKLTPGLTWSLSIQARGHSWGARPPLTSPSPVPRRWHPASPLITRRLQSAVQDEVDMPTVPHTVFNVDFENKVELSGVLTDPLEVHSKPDGSYAHLPLMVSSVRQGRTIDELYYIDIVDRGGEGGKVMEAAKQHLFQGRHVHVQVCVGYEVQVC</sequence>
<organism evidence="1 2">
    <name type="scientific">Dunaliella salina</name>
    <name type="common">Green alga</name>
    <name type="synonym">Protococcus salinus</name>
    <dbReference type="NCBI Taxonomy" id="3046"/>
    <lineage>
        <taxon>Eukaryota</taxon>
        <taxon>Viridiplantae</taxon>
        <taxon>Chlorophyta</taxon>
        <taxon>core chlorophytes</taxon>
        <taxon>Chlorophyceae</taxon>
        <taxon>CS clade</taxon>
        <taxon>Chlamydomonadales</taxon>
        <taxon>Dunaliellaceae</taxon>
        <taxon>Dunaliella</taxon>
    </lineage>
</organism>
<accession>A0ABQ7G2V1</accession>
<evidence type="ECO:0000313" key="2">
    <source>
        <dbReference type="Proteomes" id="UP000815325"/>
    </source>
</evidence>
<dbReference type="Proteomes" id="UP000815325">
    <property type="component" value="Unassembled WGS sequence"/>
</dbReference>
<comment type="caution">
    <text evidence="1">The sequence shown here is derived from an EMBL/GenBank/DDBJ whole genome shotgun (WGS) entry which is preliminary data.</text>
</comment>
<reference evidence="1" key="1">
    <citation type="submission" date="2017-08" db="EMBL/GenBank/DDBJ databases">
        <authorList>
            <person name="Polle J.E."/>
            <person name="Barry K."/>
            <person name="Cushman J."/>
            <person name="Schmutz J."/>
            <person name="Tran D."/>
            <person name="Hathwaick L.T."/>
            <person name="Yim W.C."/>
            <person name="Jenkins J."/>
            <person name="Mckie-Krisberg Z.M."/>
            <person name="Prochnik S."/>
            <person name="Lindquist E."/>
            <person name="Dockter R.B."/>
            <person name="Adam C."/>
            <person name="Molina H."/>
            <person name="Bunkerborg J."/>
            <person name="Jin E."/>
            <person name="Buchheim M."/>
            <person name="Magnuson J."/>
        </authorList>
    </citation>
    <scope>NUCLEOTIDE SEQUENCE</scope>
    <source>
        <strain evidence="1">CCAP 19/18</strain>
    </source>
</reference>
<name>A0ABQ7G2V1_DUNSA</name>
<dbReference type="EMBL" id="MU070225">
    <property type="protein sequence ID" value="KAF5828934.1"/>
    <property type="molecule type" value="Genomic_DNA"/>
</dbReference>
<gene>
    <name evidence="1" type="ORF">DUNSADRAFT_16813</name>
</gene>
<evidence type="ECO:0000313" key="1">
    <source>
        <dbReference type="EMBL" id="KAF5828934.1"/>
    </source>
</evidence>